<dbReference type="RefSeq" id="WP_197531632.1">
    <property type="nucleotide sequence ID" value="NZ_SIHJ01000003.1"/>
</dbReference>
<protein>
    <recommendedName>
        <fullName evidence="4">PEP-CTERM protein-sorting domain-containing protein</fullName>
    </recommendedName>
</protein>
<evidence type="ECO:0000313" key="2">
    <source>
        <dbReference type="EMBL" id="TWT32444.1"/>
    </source>
</evidence>
<accession>A0A5C5V1F9</accession>
<evidence type="ECO:0000313" key="3">
    <source>
        <dbReference type="Proteomes" id="UP000316714"/>
    </source>
</evidence>
<gene>
    <name evidence="2" type="ORF">KOR34_42070</name>
</gene>
<organism evidence="2 3">
    <name type="scientific">Posidoniimonas corsicana</name>
    <dbReference type="NCBI Taxonomy" id="1938618"/>
    <lineage>
        <taxon>Bacteria</taxon>
        <taxon>Pseudomonadati</taxon>
        <taxon>Planctomycetota</taxon>
        <taxon>Planctomycetia</taxon>
        <taxon>Pirellulales</taxon>
        <taxon>Lacipirellulaceae</taxon>
        <taxon>Posidoniimonas</taxon>
    </lineage>
</organism>
<dbReference type="AlphaFoldDB" id="A0A5C5V1F9"/>
<keyword evidence="3" id="KW-1185">Reference proteome</keyword>
<dbReference type="NCBIfam" id="TIGR02595">
    <property type="entry name" value="PEP_CTERM"/>
    <property type="match status" value="1"/>
</dbReference>
<dbReference type="InterPro" id="IPR013424">
    <property type="entry name" value="Ice-binding_C"/>
</dbReference>
<comment type="caution">
    <text evidence="2">The sequence shown here is derived from an EMBL/GenBank/DDBJ whole genome shotgun (WGS) entry which is preliminary data.</text>
</comment>
<evidence type="ECO:0000256" key="1">
    <source>
        <dbReference type="SAM" id="SignalP"/>
    </source>
</evidence>
<dbReference type="EMBL" id="SIHJ01000003">
    <property type="protein sequence ID" value="TWT32444.1"/>
    <property type="molecule type" value="Genomic_DNA"/>
</dbReference>
<sequence length="229" mass="23391" precursor="true">MRSTSLLCLAVGCAALAATSAQAAFLIEIDTDGADDGVLTYNSHFTFGGDTMTASQSSASSAFGLTGGDSIFGGDGVNDPDTYVYRYDPTTDADNLNTAGQALGVRLDGTPVAGSGNVGGAAGPYRVYAAWPFTTNVNAAGVTYTAVSGANSFSVLVDQNDPAIQGGWVYLGDIDYDGSSGIILTQEAEVNSFVSMRSAAVMFEPVPEPAAVLLTSLAAAAALARRRQR</sequence>
<reference evidence="2 3" key="1">
    <citation type="submission" date="2019-02" db="EMBL/GenBank/DDBJ databases">
        <title>Deep-cultivation of Planctomycetes and their phenomic and genomic characterization uncovers novel biology.</title>
        <authorList>
            <person name="Wiegand S."/>
            <person name="Jogler M."/>
            <person name="Boedeker C."/>
            <person name="Pinto D."/>
            <person name="Vollmers J."/>
            <person name="Rivas-Marin E."/>
            <person name="Kohn T."/>
            <person name="Peeters S.H."/>
            <person name="Heuer A."/>
            <person name="Rast P."/>
            <person name="Oberbeckmann S."/>
            <person name="Bunk B."/>
            <person name="Jeske O."/>
            <person name="Meyerdierks A."/>
            <person name="Storesund J.E."/>
            <person name="Kallscheuer N."/>
            <person name="Luecker S."/>
            <person name="Lage O.M."/>
            <person name="Pohl T."/>
            <person name="Merkel B.J."/>
            <person name="Hornburger P."/>
            <person name="Mueller R.-W."/>
            <person name="Bruemmer F."/>
            <person name="Labrenz M."/>
            <person name="Spormann A.M."/>
            <person name="Op Den Camp H."/>
            <person name="Overmann J."/>
            <person name="Amann R."/>
            <person name="Jetten M.S.M."/>
            <person name="Mascher T."/>
            <person name="Medema M.H."/>
            <person name="Devos D.P."/>
            <person name="Kaster A.-K."/>
            <person name="Ovreas L."/>
            <person name="Rohde M."/>
            <person name="Galperin M.Y."/>
            <person name="Jogler C."/>
        </authorList>
    </citation>
    <scope>NUCLEOTIDE SEQUENCE [LARGE SCALE GENOMIC DNA]</scope>
    <source>
        <strain evidence="2 3">KOR34</strain>
    </source>
</reference>
<name>A0A5C5V1F9_9BACT</name>
<dbReference type="Proteomes" id="UP000316714">
    <property type="component" value="Unassembled WGS sequence"/>
</dbReference>
<feature type="chain" id="PRO_5022877735" description="PEP-CTERM protein-sorting domain-containing protein" evidence="1">
    <location>
        <begin position="24"/>
        <end position="229"/>
    </location>
</feature>
<feature type="signal peptide" evidence="1">
    <location>
        <begin position="1"/>
        <end position="23"/>
    </location>
</feature>
<keyword evidence="1" id="KW-0732">Signal</keyword>
<evidence type="ECO:0008006" key="4">
    <source>
        <dbReference type="Google" id="ProtNLM"/>
    </source>
</evidence>
<proteinExistence type="predicted"/>